<protein>
    <recommendedName>
        <fullName evidence="1">HNH nuclease domain-containing protein</fullName>
    </recommendedName>
</protein>
<dbReference type="InterPro" id="IPR003615">
    <property type="entry name" value="HNH_nuc"/>
</dbReference>
<gene>
    <name evidence="2" type="ORF">LCGC14_1353670</name>
</gene>
<dbReference type="GO" id="GO:0008270">
    <property type="term" value="F:zinc ion binding"/>
    <property type="evidence" value="ECO:0007669"/>
    <property type="project" value="InterPro"/>
</dbReference>
<comment type="caution">
    <text evidence="2">The sequence shown here is derived from an EMBL/GenBank/DDBJ whole genome shotgun (WGS) entry which is preliminary data.</text>
</comment>
<name>A0A0F9KA28_9ZZZZ</name>
<sequence length="135" mass="16501">MDKIEYNRIYRLKNKQRRNAYDREYYKKHKDVIKKRSLVYHKNHPKEKLKSTIKYLKKYGESFNMSSFEYDCARKAWSRAINKRDKTCQICKSKNKLHAHHIFHRQFYPQLSLNLNNGIILCKSCHTELHGFVLY</sequence>
<accession>A0A0F9KA28</accession>
<organism evidence="2">
    <name type="scientific">marine sediment metagenome</name>
    <dbReference type="NCBI Taxonomy" id="412755"/>
    <lineage>
        <taxon>unclassified sequences</taxon>
        <taxon>metagenomes</taxon>
        <taxon>ecological metagenomes</taxon>
    </lineage>
</organism>
<dbReference type="InterPro" id="IPR002711">
    <property type="entry name" value="HNH"/>
</dbReference>
<dbReference type="SMART" id="SM00507">
    <property type="entry name" value="HNHc"/>
    <property type="match status" value="1"/>
</dbReference>
<proteinExistence type="predicted"/>
<reference evidence="2" key="1">
    <citation type="journal article" date="2015" name="Nature">
        <title>Complex archaea that bridge the gap between prokaryotes and eukaryotes.</title>
        <authorList>
            <person name="Spang A."/>
            <person name="Saw J.H."/>
            <person name="Jorgensen S.L."/>
            <person name="Zaremba-Niedzwiedzka K."/>
            <person name="Martijn J."/>
            <person name="Lind A.E."/>
            <person name="van Eijk R."/>
            <person name="Schleper C."/>
            <person name="Guy L."/>
            <person name="Ettema T.J."/>
        </authorList>
    </citation>
    <scope>NUCLEOTIDE SEQUENCE</scope>
</reference>
<dbReference type="Pfam" id="PF01844">
    <property type="entry name" value="HNH"/>
    <property type="match status" value="1"/>
</dbReference>
<evidence type="ECO:0000259" key="1">
    <source>
        <dbReference type="SMART" id="SM00507"/>
    </source>
</evidence>
<dbReference type="GO" id="GO:0003676">
    <property type="term" value="F:nucleic acid binding"/>
    <property type="evidence" value="ECO:0007669"/>
    <property type="project" value="InterPro"/>
</dbReference>
<dbReference type="AlphaFoldDB" id="A0A0F9KA28"/>
<dbReference type="CDD" id="cd00085">
    <property type="entry name" value="HNHc"/>
    <property type="match status" value="1"/>
</dbReference>
<evidence type="ECO:0000313" key="2">
    <source>
        <dbReference type="EMBL" id="KKM79064.1"/>
    </source>
</evidence>
<dbReference type="GO" id="GO:0004519">
    <property type="term" value="F:endonuclease activity"/>
    <property type="evidence" value="ECO:0007669"/>
    <property type="project" value="InterPro"/>
</dbReference>
<dbReference type="EMBL" id="LAZR01008390">
    <property type="protein sequence ID" value="KKM79064.1"/>
    <property type="molecule type" value="Genomic_DNA"/>
</dbReference>
<feature type="domain" description="HNH nuclease" evidence="1">
    <location>
        <begin position="76"/>
        <end position="127"/>
    </location>
</feature>